<protein>
    <submittedName>
        <fullName evidence="1">Glycosyltransferase</fullName>
    </submittedName>
</protein>
<dbReference type="Proteomes" id="UP000284605">
    <property type="component" value="Unassembled WGS sequence"/>
</dbReference>
<evidence type="ECO:0000313" key="1">
    <source>
        <dbReference type="EMBL" id="RJF86463.1"/>
    </source>
</evidence>
<evidence type="ECO:0000313" key="2">
    <source>
        <dbReference type="Proteomes" id="UP000284605"/>
    </source>
</evidence>
<name>A0A418W8Y1_9PROT</name>
<dbReference type="GO" id="GO:0016740">
    <property type="term" value="F:transferase activity"/>
    <property type="evidence" value="ECO:0007669"/>
    <property type="project" value="UniProtKB-KW"/>
</dbReference>
<accession>A0A418W8Y1</accession>
<keyword evidence="2" id="KW-1185">Reference proteome</keyword>
<keyword evidence="1" id="KW-0808">Transferase</keyword>
<dbReference type="Pfam" id="PF13692">
    <property type="entry name" value="Glyco_trans_1_4"/>
    <property type="match status" value="1"/>
</dbReference>
<reference evidence="1 2" key="1">
    <citation type="submission" date="2018-09" db="EMBL/GenBank/DDBJ databases">
        <authorList>
            <person name="Zhu H."/>
        </authorList>
    </citation>
    <scope>NUCLEOTIDE SEQUENCE [LARGE SCALE GENOMIC DNA]</scope>
    <source>
        <strain evidence="1 2">K1W22B-8</strain>
    </source>
</reference>
<sequence length="372" mass="41026">MSLADEGMNMVSPLSIAFVDDSCPTPSEDAGSRVIIEHIEMAKRAGYNPVFFTSYSVLGRRQCKWLSALGIRVVGNAGLEAFFGFVRSPECAAVYVHKYHSAIHVVHRLREIRHVPIIYNVADLHHVRLMRKNVLQEGDSAQALEIMKLKEIAAILASDVVISHSRVEEDWLKRLASLNGYPLVERLLWHEPLRKAAAAETADSLLFVGGMSHEPNVDAVRWFAREIWPNIKTRFPQFSFSVVGSGWNSSEFSSGSGIRVLGHLKDLSRVMGRAVAAVAPLRFGSGIKGKVVSALAYGLPCIGSPIAFEGFPEPKPLSMLSAVTAEQYNHALAEVLRLNPTHIAADAQGYVKKYFHGNDVLNFWKSLSITIP</sequence>
<gene>
    <name evidence="1" type="ORF">D3874_04995</name>
</gene>
<comment type="caution">
    <text evidence="1">The sequence shown here is derived from an EMBL/GenBank/DDBJ whole genome shotgun (WGS) entry which is preliminary data.</text>
</comment>
<organism evidence="1 2">
    <name type="scientific">Oleomonas cavernae</name>
    <dbReference type="NCBI Taxonomy" id="2320859"/>
    <lineage>
        <taxon>Bacteria</taxon>
        <taxon>Pseudomonadati</taxon>
        <taxon>Pseudomonadota</taxon>
        <taxon>Alphaproteobacteria</taxon>
        <taxon>Acetobacterales</taxon>
        <taxon>Acetobacteraceae</taxon>
        <taxon>Oleomonas</taxon>
    </lineage>
</organism>
<proteinExistence type="predicted"/>
<dbReference type="Gene3D" id="3.40.50.2000">
    <property type="entry name" value="Glycogen Phosphorylase B"/>
    <property type="match status" value="1"/>
</dbReference>
<dbReference type="OrthoDB" id="9807209at2"/>
<dbReference type="AlphaFoldDB" id="A0A418W8Y1"/>
<dbReference type="SUPFAM" id="SSF53756">
    <property type="entry name" value="UDP-Glycosyltransferase/glycogen phosphorylase"/>
    <property type="match status" value="1"/>
</dbReference>
<dbReference type="EMBL" id="QYUK01000011">
    <property type="protein sequence ID" value="RJF86463.1"/>
    <property type="molecule type" value="Genomic_DNA"/>
</dbReference>
<dbReference type="RefSeq" id="WP_119777100.1">
    <property type="nucleotide sequence ID" value="NZ_QYUK01000011.1"/>
</dbReference>